<dbReference type="RefSeq" id="WP_379910484.1">
    <property type="nucleotide sequence ID" value="NZ_JBHSWE010000001.1"/>
</dbReference>
<evidence type="ECO:0000313" key="3">
    <source>
        <dbReference type="Proteomes" id="UP001596422"/>
    </source>
</evidence>
<name>A0ABW2A3G8_9GAMM</name>
<organism evidence="2 3">
    <name type="scientific">Marinobacterium aestuariivivens</name>
    <dbReference type="NCBI Taxonomy" id="1698799"/>
    <lineage>
        <taxon>Bacteria</taxon>
        <taxon>Pseudomonadati</taxon>
        <taxon>Pseudomonadota</taxon>
        <taxon>Gammaproteobacteria</taxon>
        <taxon>Oceanospirillales</taxon>
        <taxon>Oceanospirillaceae</taxon>
        <taxon>Marinobacterium</taxon>
    </lineage>
</organism>
<comment type="caution">
    <text evidence="2">The sequence shown here is derived from an EMBL/GenBank/DDBJ whole genome shotgun (WGS) entry which is preliminary data.</text>
</comment>
<evidence type="ECO:0000313" key="2">
    <source>
        <dbReference type="EMBL" id="MFC6672016.1"/>
    </source>
</evidence>
<dbReference type="InterPro" id="IPR003033">
    <property type="entry name" value="SCP2_sterol-bd_dom"/>
</dbReference>
<dbReference type="EMBL" id="JBHSWE010000001">
    <property type="protein sequence ID" value="MFC6672016.1"/>
    <property type="molecule type" value="Genomic_DNA"/>
</dbReference>
<dbReference type="Proteomes" id="UP001596422">
    <property type="component" value="Unassembled WGS sequence"/>
</dbReference>
<dbReference type="InterPro" id="IPR036527">
    <property type="entry name" value="SCP2_sterol-bd_dom_sf"/>
</dbReference>
<dbReference type="Pfam" id="PF02036">
    <property type="entry name" value="SCP2"/>
    <property type="match status" value="1"/>
</dbReference>
<proteinExistence type="predicted"/>
<feature type="domain" description="SCP2" evidence="1">
    <location>
        <begin position="4"/>
        <end position="82"/>
    </location>
</feature>
<evidence type="ECO:0000259" key="1">
    <source>
        <dbReference type="Pfam" id="PF02036"/>
    </source>
</evidence>
<dbReference type="SUPFAM" id="SSF55718">
    <property type="entry name" value="SCP-like"/>
    <property type="match status" value="1"/>
</dbReference>
<sequence length="109" mass="12451">MEEHRIGLDIRDLQLQLRLGCEGRRLVLHDGKAPVDTWIRGDSAEFLCLAQRREDPDTLFFQRRLLIEGNTELGLGIKNLLDSIDWNELPQGFRWGLKLADRISPATAG</sequence>
<accession>A0ABW2A3G8</accession>
<protein>
    <submittedName>
        <fullName evidence="2">SCP2 domain-containing protein</fullName>
    </submittedName>
</protein>
<gene>
    <name evidence="2" type="ORF">ACFQDL_19575</name>
</gene>
<keyword evidence="3" id="KW-1185">Reference proteome</keyword>
<reference evidence="3" key="1">
    <citation type="journal article" date="2019" name="Int. J. Syst. Evol. Microbiol.">
        <title>The Global Catalogue of Microorganisms (GCM) 10K type strain sequencing project: providing services to taxonomists for standard genome sequencing and annotation.</title>
        <authorList>
            <consortium name="The Broad Institute Genomics Platform"/>
            <consortium name="The Broad Institute Genome Sequencing Center for Infectious Disease"/>
            <person name="Wu L."/>
            <person name="Ma J."/>
        </authorList>
    </citation>
    <scope>NUCLEOTIDE SEQUENCE [LARGE SCALE GENOMIC DNA]</scope>
    <source>
        <strain evidence="3">NBRC 111756</strain>
    </source>
</reference>